<evidence type="ECO:0000313" key="7">
    <source>
        <dbReference type="EMBL" id="PSJ17566.1"/>
    </source>
</evidence>
<dbReference type="EMBL" id="PXXU01000017">
    <property type="protein sequence ID" value="PSJ17566.1"/>
    <property type="molecule type" value="Genomic_DNA"/>
</dbReference>
<protein>
    <submittedName>
        <fullName evidence="7">Secretion protein HlyD</fullName>
    </submittedName>
</protein>
<dbReference type="Gene3D" id="2.40.50.100">
    <property type="match status" value="1"/>
</dbReference>
<feature type="coiled-coil region" evidence="5">
    <location>
        <begin position="173"/>
        <end position="224"/>
    </location>
</feature>
<gene>
    <name evidence="7" type="ORF">C7H79_07175</name>
</gene>
<evidence type="ECO:0000256" key="2">
    <source>
        <dbReference type="ARBA" id="ARBA00022692"/>
    </source>
</evidence>
<dbReference type="InterPro" id="IPR050739">
    <property type="entry name" value="MFP"/>
</dbReference>
<keyword evidence="3 6" id="KW-1133">Transmembrane helix</keyword>
<feature type="transmembrane region" description="Helical" evidence="6">
    <location>
        <begin position="35"/>
        <end position="55"/>
    </location>
</feature>
<keyword evidence="8" id="KW-1185">Reference proteome</keyword>
<dbReference type="PANTHER" id="PTHR30386:SF26">
    <property type="entry name" value="TRANSPORT PROTEIN COMB"/>
    <property type="match status" value="1"/>
</dbReference>
<proteinExistence type="predicted"/>
<evidence type="ECO:0000256" key="6">
    <source>
        <dbReference type="SAM" id="Phobius"/>
    </source>
</evidence>
<dbReference type="GO" id="GO:0016020">
    <property type="term" value="C:membrane"/>
    <property type="evidence" value="ECO:0007669"/>
    <property type="project" value="UniProtKB-SubCell"/>
</dbReference>
<dbReference type="Gene3D" id="1.10.287.470">
    <property type="entry name" value="Helix hairpin bin"/>
    <property type="match status" value="1"/>
</dbReference>
<evidence type="ECO:0000256" key="3">
    <source>
        <dbReference type="ARBA" id="ARBA00022989"/>
    </source>
</evidence>
<organism evidence="7 8">
    <name type="scientific">Nitrosomonas supralitoralis</name>
    <dbReference type="NCBI Taxonomy" id="2116706"/>
    <lineage>
        <taxon>Bacteria</taxon>
        <taxon>Pseudomonadati</taxon>
        <taxon>Pseudomonadota</taxon>
        <taxon>Betaproteobacteria</taxon>
        <taxon>Nitrosomonadales</taxon>
        <taxon>Nitrosomonadaceae</taxon>
        <taxon>Nitrosomonas</taxon>
    </lineage>
</organism>
<dbReference type="Gene3D" id="2.40.30.170">
    <property type="match status" value="1"/>
</dbReference>
<keyword evidence="5" id="KW-0175">Coiled coil</keyword>
<dbReference type="OrthoDB" id="3084at2"/>
<dbReference type="PANTHER" id="PTHR30386">
    <property type="entry name" value="MEMBRANE FUSION SUBUNIT OF EMRAB-TOLC MULTIDRUG EFFLUX PUMP"/>
    <property type="match status" value="1"/>
</dbReference>
<sequence>MKIRFNQPENKAPDIDRGLRIQYSEAKRPGRPWRWYLIVVISSLPIVYLLTVIAWDAIAIEASGRIRISNFPVRTAVDGYVHQLFVEPLQAVSEGNHLAELTNVPLLDNHGRLKIEIDALIKEKQQLLDQVLQSTSNSAQLLKYAQEHKTFAYKRLQHYETLFTQGAATQAEIVSAKNQYHKALENIVALERTERQEQDHSSEMRRISNQISQMQLEYEKIQGQIQLLNLVAPSGNGIVTEVFVQPGEYLGRGQAVLEIIFPEKVYVDAFIPPKYQDYAVEGQIVVVKFPNGEKTKAKIISVPGVTQRTLTEAVNPLEPVRTAILAHLEFIEIPNNRLINGMPVTIYFY</sequence>
<evidence type="ECO:0000256" key="1">
    <source>
        <dbReference type="ARBA" id="ARBA00004167"/>
    </source>
</evidence>
<dbReference type="Proteomes" id="UP000241912">
    <property type="component" value="Unassembled WGS sequence"/>
</dbReference>
<reference evidence="7 8" key="1">
    <citation type="submission" date="2018-03" db="EMBL/GenBank/DDBJ databases">
        <title>Draft genome of Nitrosomonas supralitoralis APG5.</title>
        <authorList>
            <person name="Urakawa H."/>
            <person name="Lopez J.V."/>
        </authorList>
    </citation>
    <scope>NUCLEOTIDE SEQUENCE [LARGE SCALE GENOMIC DNA]</scope>
    <source>
        <strain evidence="7 8">APG5</strain>
    </source>
</reference>
<keyword evidence="4 6" id="KW-0472">Membrane</keyword>
<keyword evidence="2 6" id="KW-0812">Transmembrane</keyword>
<evidence type="ECO:0000313" key="8">
    <source>
        <dbReference type="Proteomes" id="UP000241912"/>
    </source>
</evidence>
<dbReference type="AlphaFoldDB" id="A0A2P7NVR4"/>
<comment type="caution">
    <text evidence="7">The sequence shown here is derived from an EMBL/GenBank/DDBJ whole genome shotgun (WGS) entry which is preliminary data.</text>
</comment>
<evidence type="ECO:0000256" key="4">
    <source>
        <dbReference type="ARBA" id="ARBA00023136"/>
    </source>
</evidence>
<accession>A0A2P7NVR4</accession>
<dbReference type="RefSeq" id="WP_106706610.1">
    <property type="nucleotide sequence ID" value="NZ_PXXU01000017.1"/>
</dbReference>
<evidence type="ECO:0000256" key="5">
    <source>
        <dbReference type="SAM" id="Coils"/>
    </source>
</evidence>
<name>A0A2P7NVR4_9PROT</name>
<comment type="subcellular location">
    <subcellularLocation>
        <location evidence="1">Membrane</location>
        <topology evidence="1">Single-pass membrane protein</topology>
    </subcellularLocation>
</comment>